<dbReference type="AlphaFoldDB" id="A0A1V3XX72"/>
<dbReference type="EMBL" id="MVBN01000001">
    <property type="protein sequence ID" value="OOK83829.1"/>
    <property type="molecule type" value="Genomic_DNA"/>
</dbReference>
<accession>A0A1V3XX72</accession>
<sequence>MAAARAAGATVFLVPAKNCYEAASDTPQGLRLVKVETLGQAVDALHAMTAGRRRQVANAGGCVQL</sequence>
<evidence type="ECO:0000313" key="2">
    <source>
        <dbReference type="Proteomes" id="UP000188532"/>
    </source>
</evidence>
<dbReference type="Gene3D" id="3.30.230.10">
    <property type="match status" value="1"/>
</dbReference>
<name>A0A1V3XX72_MYCKA</name>
<comment type="caution">
    <text evidence="1">The sequence shown here is derived from an EMBL/GenBank/DDBJ whole genome shotgun (WGS) entry which is preliminary data.</text>
</comment>
<dbReference type="Proteomes" id="UP000188532">
    <property type="component" value="Unassembled WGS sequence"/>
</dbReference>
<dbReference type="InterPro" id="IPR014721">
    <property type="entry name" value="Ribsml_uS5_D2-typ_fold_subgr"/>
</dbReference>
<organism evidence="1 2">
    <name type="scientific">Mycobacterium kansasii</name>
    <dbReference type="NCBI Taxonomy" id="1768"/>
    <lineage>
        <taxon>Bacteria</taxon>
        <taxon>Bacillati</taxon>
        <taxon>Actinomycetota</taxon>
        <taxon>Actinomycetes</taxon>
        <taxon>Mycobacteriales</taxon>
        <taxon>Mycobacteriaceae</taxon>
        <taxon>Mycobacterium</taxon>
    </lineage>
</organism>
<evidence type="ECO:0000313" key="1">
    <source>
        <dbReference type="EMBL" id="OOK83829.1"/>
    </source>
</evidence>
<protein>
    <submittedName>
        <fullName evidence="1">SdrC domain protein</fullName>
    </submittedName>
</protein>
<proteinExistence type="predicted"/>
<reference evidence="1 2" key="1">
    <citation type="submission" date="2017-02" db="EMBL/GenBank/DDBJ databases">
        <title>Complete genome sequences of Mycobacterium kansasii strains isolated from rhesus macaques.</title>
        <authorList>
            <person name="Panda A."/>
            <person name="Nagaraj S."/>
            <person name="Zhao X."/>
            <person name="Tettelin H."/>
            <person name="Detolla L.J."/>
        </authorList>
    </citation>
    <scope>NUCLEOTIDE SEQUENCE [LARGE SCALE GENOMIC DNA]</scope>
    <source>
        <strain evidence="1 2">11-3469</strain>
    </source>
</reference>
<gene>
    <name evidence="1" type="primary">sdrC</name>
    <name evidence="1" type="ORF">BZL29_0569</name>
</gene>